<evidence type="ECO:0000313" key="1">
    <source>
        <dbReference type="EMBL" id="RIJ08128.1"/>
    </source>
</evidence>
<evidence type="ECO:0000313" key="2">
    <source>
        <dbReference type="Proteomes" id="UP000265361"/>
    </source>
</evidence>
<sequence>MVNVARSNWCQEIADPPAGVRDPRGIATSRAAGMASMRSWWARAEVRQMVASGRRTAASTWSQSAASMPAGR</sequence>
<dbReference type="AlphaFoldDB" id="A0A399PNY5"/>
<gene>
    <name evidence="1" type="ORF">DZF97_11275</name>
</gene>
<comment type="caution">
    <text evidence="1">The sequence shown here is derived from an EMBL/GenBank/DDBJ whole genome shotgun (WGS) entry which is preliminary data.</text>
</comment>
<proteinExistence type="predicted"/>
<organism evidence="1 2">
    <name type="scientific">Clavibacter nebraskensis</name>
    <dbReference type="NCBI Taxonomy" id="31963"/>
    <lineage>
        <taxon>Bacteria</taxon>
        <taxon>Bacillati</taxon>
        <taxon>Actinomycetota</taxon>
        <taxon>Actinomycetes</taxon>
        <taxon>Micrococcales</taxon>
        <taxon>Microbacteriaceae</taxon>
        <taxon>Clavibacter</taxon>
    </lineage>
</organism>
<protein>
    <submittedName>
        <fullName evidence="1">Uncharacterized protein</fullName>
    </submittedName>
</protein>
<reference evidence="1 2" key="1">
    <citation type="submission" date="2018-08" db="EMBL/GenBank/DDBJ databases">
        <title>Genome Sequence of Clavibacter michiganensis Subspecies type strains, and the Atypical Peach-Colored Strains Isolated from Tomato.</title>
        <authorList>
            <person name="Osdaghi E."/>
            <person name="Portier P."/>
            <person name="Briand M."/>
            <person name="Jacques M.-A."/>
        </authorList>
    </citation>
    <scope>NUCLEOTIDE SEQUENCE [LARGE SCALE GENOMIC DNA]</scope>
    <source>
        <strain evidence="1 2">CFBP 7577</strain>
    </source>
</reference>
<accession>A0A399PNY5</accession>
<dbReference type="EMBL" id="QWED01000368">
    <property type="protein sequence ID" value="RIJ08128.1"/>
    <property type="molecule type" value="Genomic_DNA"/>
</dbReference>
<dbReference type="Proteomes" id="UP000265361">
    <property type="component" value="Unassembled WGS sequence"/>
</dbReference>
<name>A0A399PNY5_9MICO</name>